<keyword evidence="1" id="KW-0645">Protease</keyword>
<feature type="binding site" evidence="5">
    <location>
        <position position="38"/>
    </location>
    <ligand>
        <name>Ca(2+)</name>
        <dbReference type="ChEBI" id="CHEBI:29108"/>
        <label>1</label>
    </ligand>
</feature>
<dbReference type="PANTHER" id="PTHR10201">
    <property type="entry name" value="MATRIX METALLOPROTEINASE"/>
    <property type="match status" value="1"/>
</dbReference>
<dbReference type="InterPro" id="IPR021190">
    <property type="entry name" value="Pept_M10A"/>
</dbReference>
<dbReference type="InterPro" id="IPR001818">
    <property type="entry name" value="Pept_M10_metallopeptidase"/>
</dbReference>
<evidence type="ECO:0000256" key="1">
    <source>
        <dbReference type="ARBA" id="ARBA00022670"/>
    </source>
</evidence>
<name>A0A4Z2E1K8_9TELE</name>
<dbReference type="GO" id="GO:0030574">
    <property type="term" value="P:collagen catabolic process"/>
    <property type="evidence" value="ECO:0007669"/>
    <property type="project" value="TreeGrafter"/>
</dbReference>
<evidence type="ECO:0000256" key="2">
    <source>
        <dbReference type="ARBA" id="ARBA00022723"/>
    </source>
</evidence>
<dbReference type="PANTHER" id="PTHR10201:SF316">
    <property type="entry name" value="STROMELYSIN-2 PRECURSOR"/>
    <property type="match status" value="1"/>
</dbReference>
<dbReference type="AlphaFoldDB" id="A0A4Z2E1K8"/>
<evidence type="ECO:0000313" key="7">
    <source>
        <dbReference type="EMBL" id="TNN22598.1"/>
    </source>
</evidence>
<dbReference type="InterPro" id="IPR024079">
    <property type="entry name" value="MetalloPept_cat_dom_sf"/>
</dbReference>
<dbReference type="GO" id="GO:0008270">
    <property type="term" value="F:zinc ion binding"/>
    <property type="evidence" value="ECO:0007669"/>
    <property type="project" value="InterPro"/>
</dbReference>
<evidence type="ECO:0000259" key="6">
    <source>
        <dbReference type="Pfam" id="PF00413"/>
    </source>
</evidence>
<dbReference type="GO" id="GO:0030198">
    <property type="term" value="P:extracellular matrix organization"/>
    <property type="evidence" value="ECO:0007669"/>
    <property type="project" value="TreeGrafter"/>
</dbReference>
<dbReference type="Gene3D" id="3.40.390.10">
    <property type="entry name" value="Collagenase (Catalytic Domain)"/>
    <property type="match status" value="1"/>
</dbReference>
<comment type="cofactor">
    <cofactor evidence="5">
        <name>Ca(2+)</name>
        <dbReference type="ChEBI" id="CHEBI:29108"/>
    </cofactor>
    <text evidence="5">Can bind about 5 Ca(2+) ions per subunit.</text>
</comment>
<keyword evidence="4 5" id="KW-0862">Zinc</keyword>
<keyword evidence="8" id="KW-1185">Reference proteome</keyword>
<keyword evidence="5" id="KW-0106">Calcium</keyword>
<feature type="binding site" evidence="5">
    <location>
        <position position="72"/>
    </location>
    <ligand>
        <name>Ca(2+)</name>
        <dbReference type="ChEBI" id="CHEBI:29108"/>
        <label>2</label>
    </ligand>
</feature>
<comment type="cofactor">
    <cofactor evidence="5">
        <name>Zn(2+)</name>
        <dbReference type="ChEBI" id="CHEBI:29105"/>
    </cofactor>
    <text evidence="5">Binds 2 Zn(2+) ions per subunit.</text>
</comment>
<dbReference type="GO" id="GO:0004222">
    <property type="term" value="F:metalloendopeptidase activity"/>
    <property type="evidence" value="ECO:0007669"/>
    <property type="project" value="InterPro"/>
</dbReference>
<reference evidence="7 8" key="1">
    <citation type="submission" date="2019-03" db="EMBL/GenBank/DDBJ databases">
        <title>First draft genome of Liparis tanakae, snailfish: a comprehensive survey of snailfish specific genes.</title>
        <authorList>
            <person name="Kim W."/>
            <person name="Song I."/>
            <person name="Jeong J.-H."/>
            <person name="Kim D."/>
            <person name="Kim S."/>
            <person name="Ryu S."/>
            <person name="Song J.Y."/>
            <person name="Lee S.K."/>
        </authorList>
    </citation>
    <scope>NUCLEOTIDE SEQUENCE [LARGE SCALE GENOMIC DNA]</scope>
    <source>
        <tissue evidence="7">Muscle</tissue>
    </source>
</reference>
<proteinExistence type="predicted"/>
<keyword evidence="3" id="KW-0378">Hydrolase</keyword>
<evidence type="ECO:0000256" key="3">
    <source>
        <dbReference type="ARBA" id="ARBA00022801"/>
    </source>
</evidence>
<dbReference type="EMBL" id="SRLO01021775">
    <property type="protein sequence ID" value="TNN22598.1"/>
    <property type="molecule type" value="Genomic_DNA"/>
</dbReference>
<dbReference type="GO" id="GO:0006508">
    <property type="term" value="P:proteolysis"/>
    <property type="evidence" value="ECO:0007669"/>
    <property type="project" value="UniProtKB-KW"/>
</dbReference>
<accession>A0A4Z2E1K8</accession>
<dbReference type="PRINTS" id="PR00138">
    <property type="entry name" value="MATRIXIN"/>
</dbReference>
<keyword evidence="2 5" id="KW-0479">Metal-binding</keyword>
<feature type="binding site" description="in inhibited form" evidence="5">
    <location>
        <position position="6"/>
    </location>
    <ligand>
        <name>Zn(2+)</name>
        <dbReference type="ChEBI" id="CHEBI:29105"/>
        <label>2</label>
        <note>catalytic</note>
    </ligand>
</feature>
<evidence type="ECO:0000313" key="8">
    <source>
        <dbReference type="Proteomes" id="UP000314294"/>
    </source>
</evidence>
<comment type="caution">
    <text evidence="7">The sequence shown here is derived from an EMBL/GenBank/DDBJ whole genome shotgun (WGS) entry which is preliminary data.</text>
</comment>
<dbReference type="GO" id="GO:0031012">
    <property type="term" value="C:extracellular matrix"/>
    <property type="evidence" value="ECO:0007669"/>
    <property type="project" value="InterPro"/>
</dbReference>
<dbReference type="SUPFAM" id="SSF55486">
    <property type="entry name" value="Metalloproteases ('zincins'), catalytic domain"/>
    <property type="match status" value="1"/>
</dbReference>
<feature type="domain" description="Peptidase M10 metallopeptidase" evidence="6">
    <location>
        <begin position="22"/>
        <end position="83"/>
    </location>
</feature>
<sequence length="127" mass="14628">MKAPRCGVSDISRYGHFDGKPRWEKRQLTYRITQYTKDLTQSQVDAVIAEAFQLYSDVIPLDFRQINSGTADIMILFKGGCESGSNKIFINDLLKPFLRMELQTCDVRLKMTWSSSCYCRSRGLLPF</sequence>
<evidence type="ECO:0000256" key="4">
    <source>
        <dbReference type="ARBA" id="ARBA00022833"/>
    </source>
</evidence>
<evidence type="ECO:0000256" key="5">
    <source>
        <dbReference type="PIRSR" id="PIRSR621190-2"/>
    </source>
</evidence>
<protein>
    <submittedName>
        <fullName evidence="7">Interstitial collagenase</fullName>
    </submittedName>
</protein>
<gene>
    <name evidence="7" type="primary">MMP1_1</name>
    <name evidence="7" type="ORF">EYF80_067288</name>
</gene>
<organism evidence="7 8">
    <name type="scientific">Liparis tanakae</name>
    <name type="common">Tanaka's snailfish</name>
    <dbReference type="NCBI Taxonomy" id="230148"/>
    <lineage>
        <taxon>Eukaryota</taxon>
        <taxon>Metazoa</taxon>
        <taxon>Chordata</taxon>
        <taxon>Craniata</taxon>
        <taxon>Vertebrata</taxon>
        <taxon>Euteleostomi</taxon>
        <taxon>Actinopterygii</taxon>
        <taxon>Neopterygii</taxon>
        <taxon>Teleostei</taxon>
        <taxon>Neoteleostei</taxon>
        <taxon>Acanthomorphata</taxon>
        <taxon>Eupercaria</taxon>
        <taxon>Perciformes</taxon>
        <taxon>Cottioidei</taxon>
        <taxon>Cottales</taxon>
        <taxon>Liparidae</taxon>
        <taxon>Liparis</taxon>
    </lineage>
</organism>
<dbReference type="Proteomes" id="UP000314294">
    <property type="component" value="Unassembled WGS sequence"/>
</dbReference>
<dbReference type="OrthoDB" id="8943427at2759"/>
<dbReference type="Pfam" id="PF00413">
    <property type="entry name" value="Peptidase_M10"/>
    <property type="match status" value="1"/>
</dbReference>